<dbReference type="AlphaFoldDB" id="A0A934SXJ6"/>
<dbReference type="RefSeq" id="WP_200595575.1">
    <property type="nucleotide sequence ID" value="NZ_JAEPBG010000011.1"/>
</dbReference>
<comment type="caution">
    <text evidence="1">The sequence shown here is derived from an EMBL/GenBank/DDBJ whole genome shotgun (WGS) entry which is preliminary data.</text>
</comment>
<name>A0A934SXJ6_9BURK</name>
<evidence type="ECO:0000313" key="1">
    <source>
        <dbReference type="EMBL" id="MBK4737358.1"/>
    </source>
</evidence>
<evidence type="ECO:0000313" key="2">
    <source>
        <dbReference type="Proteomes" id="UP000622890"/>
    </source>
</evidence>
<accession>A0A934SXJ6</accession>
<dbReference type="EMBL" id="JAEPBG010000011">
    <property type="protein sequence ID" value="MBK4737358.1"/>
    <property type="molecule type" value="Genomic_DNA"/>
</dbReference>
<sequence length="300" mass="33378">MITIKTNTHSTTPLLSADKMFEIGFYGVDVDDRGASAVKLCQQRSVSSHLMTYVANDHFIDGNPCPQKAICAYMRGKNEILIECTTLGVAEIIFLFLAAKREKIRDIYLIYAEPGEYTRESRQTLSESTRFHLTGDRQFKGVHGVSLDLSLHSSGRAVFLLGYEDDRLAMLLTQQENLARFKKHAVFGVPAFEPGWELNSFSNHASRLTTEEFEIHYAAANSVTHCMDTLTNIHKVSGSIDSPTIIAPIGTKPHAIAAAAFLCFVCGSQEGGLIYDHPEKPAGRSRALRRWHVFHLNVTC</sequence>
<organism evidence="1 2">
    <name type="scientific">Noviherbaspirillum pedocola</name>
    <dbReference type="NCBI Taxonomy" id="2801341"/>
    <lineage>
        <taxon>Bacteria</taxon>
        <taxon>Pseudomonadati</taxon>
        <taxon>Pseudomonadota</taxon>
        <taxon>Betaproteobacteria</taxon>
        <taxon>Burkholderiales</taxon>
        <taxon>Oxalobacteraceae</taxon>
        <taxon>Noviherbaspirillum</taxon>
    </lineage>
</organism>
<dbReference type="Proteomes" id="UP000622890">
    <property type="component" value="Unassembled WGS sequence"/>
</dbReference>
<protein>
    <submittedName>
        <fullName evidence="1">Uncharacterized protein</fullName>
    </submittedName>
</protein>
<reference evidence="1" key="1">
    <citation type="submission" date="2021-01" db="EMBL/GenBank/DDBJ databases">
        <title>Genome sequence of strain Noviherbaspirillum sp. DKR-6.</title>
        <authorList>
            <person name="Chaudhary D.K."/>
        </authorList>
    </citation>
    <scope>NUCLEOTIDE SEQUENCE</scope>
    <source>
        <strain evidence="1">DKR-6</strain>
    </source>
</reference>
<gene>
    <name evidence="1" type="ORF">JJB74_22285</name>
</gene>
<keyword evidence="2" id="KW-1185">Reference proteome</keyword>
<proteinExistence type="predicted"/>